<comment type="caution">
    <text evidence="2">The sequence shown here is derived from an EMBL/GenBank/DDBJ whole genome shotgun (WGS) entry which is preliminary data.</text>
</comment>
<dbReference type="Proteomes" id="UP001500266">
    <property type="component" value="Unassembled WGS sequence"/>
</dbReference>
<gene>
    <name evidence="2" type="ORF">GCM10022416_37010</name>
</gene>
<proteinExistence type="predicted"/>
<accession>A0ABP7Z1E6</accession>
<evidence type="ECO:0000313" key="3">
    <source>
        <dbReference type="Proteomes" id="UP001500266"/>
    </source>
</evidence>
<keyword evidence="3" id="KW-1185">Reference proteome</keyword>
<reference evidence="3" key="1">
    <citation type="journal article" date="2019" name="Int. J. Syst. Evol. Microbiol.">
        <title>The Global Catalogue of Microorganisms (GCM) 10K type strain sequencing project: providing services to taxonomists for standard genome sequencing and annotation.</title>
        <authorList>
            <consortium name="The Broad Institute Genomics Platform"/>
            <consortium name="The Broad Institute Genome Sequencing Center for Infectious Disease"/>
            <person name="Wu L."/>
            <person name="Ma J."/>
        </authorList>
    </citation>
    <scope>NUCLEOTIDE SEQUENCE [LARGE SCALE GENOMIC DNA]</scope>
    <source>
        <strain evidence="3">JCM 17316</strain>
    </source>
</reference>
<protein>
    <submittedName>
        <fullName evidence="2">Uncharacterized protein</fullName>
    </submittedName>
</protein>
<dbReference type="EMBL" id="BAABDO010000056">
    <property type="protein sequence ID" value="GAA4145340.1"/>
    <property type="molecule type" value="Genomic_DNA"/>
</dbReference>
<name>A0ABP7Z1E6_9ACTN</name>
<evidence type="ECO:0000313" key="2">
    <source>
        <dbReference type="EMBL" id="GAA4145340.1"/>
    </source>
</evidence>
<feature type="region of interest" description="Disordered" evidence="1">
    <location>
        <begin position="44"/>
        <end position="63"/>
    </location>
</feature>
<feature type="region of interest" description="Disordered" evidence="1">
    <location>
        <begin position="1"/>
        <end position="34"/>
    </location>
</feature>
<feature type="compositionally biased region" description="Basic residues" evidence="1">
    <location>
        <begin position="1"/>
        <end position="17"/>
    </location>
</feature>
<organism evidence="2 3">
    <name type="scientific">Actinomadura keratinilytica</name>
    <dbReference type="NCBI Taxonomy" id="547461"/>
    <lineage>
        <taxon>Bacteria</taxon>
        <taxon>Bacillati</taxon>
        <taxon>Actinomycetota</taxon>
        <taxon>Actinomycetes</taxon>
        <taxon>Streptosporangiales</taxon>
        <taxon>Thermomonosporaceae</taxon>
        <taxon>Actinomadura</taxon>
    </lineage>
</organism>
<sequence length="81" mass="9127">MGRPAGRHRRVRRRSHARSSAPHRNTQTGTADWWYYASPPDGDLGRPGTPFPTEPFAVHGRGGKHRRPLVRRILGAFVDFG</sequence>
<evidence type="ECO:0000256" key="1">
    <source>
        <dbReference type="SAM" id="MobiDB-lite"/>
    </source>
</evidence>